<organism evidence="1 2">
    <name type="scientific">Xenoophorus captivus</name>
    <dbReference type="NCBI Taxonomy" id="1517983"/>
    <lineage>
        <taxon>Eukaryota</taxon>
        <taxon>Metazoa</taxon>
        <taxon>Chordata</taxon>
        <taxon>Craniata</taxon>
        <taxon>Vertebrata</taxon>
        <taxon>Euteleostomi</taxon>
        <taxon>Actinopterygii</taxon>
        <taxon>Neopterygii</taxon>
        <taxon>Teleostei</taxon>
        <taxon>Neoteleostei</taxon>
        <taxon>Acanthomorphata</taxon>
        <taxon>Ovalentaria</taxon>
        <taxon>Atherinomorphae</taxon>
        <taxon>Cyprinodontiformes</taxon>
        <taxon>Goodeidae</taxon>
        <taxon>Xenoophorus</taxon>
    </lineage>
</organism>
<evidence type="ECO:0000313" key="2">
    <source>
        <dbReference type="Proteomes" id="UP001434883"/>
    </source>
</evidence>
<reference evidence="1 2" key="1">
    <citation type="submission" date="2021-06" db="EMBL/GenBank/DDBJ databases">
        <authorList>
            <person name="Palmer J.M."/>
        </authorList>
    </citation>
    <scope>NUCLEOTIDE SEQUENCE [LARGE SCALE GENOMIC DNA]</scope>
    <source>
        <strain evidence="1 2">XC_2019</strain>
        <tissue evidence="1">Muscle</tissue>
    </source>
</reference>
<accession>A0ABV0S0A0</accession>
<proteinExistence type="predicted"/>
<protein>
    <submittedName>
        <fullName evidence="1">Uncharacterized protein</fullName>
    </submittedName>
</protein>
<sequence length="108" mass="12033">MFSNKPLRPETEQLHFFPEIHEHIKSQLNTLKAIVVMLQNVKKLNGTIAWSYLVQCNVPVQSSITVSWLEVHCAALSDWSEHSWQRAVCHPTGPLAQAGRQTDGGSAG</sequence>
<keyword evidence="2" id="KW-1185">Reference proteome</keyword>
<evidence type="ECO:0000313" key="1">
    <source>
        <dbReference type="EMBL" id="MEQ2213879.1"/>
    </source>
</evidence>
<name>A0ABV0S0A0_9TELE</name>
<gene>
    <name evidence="1" type="ORF">XENOCAPTIV_022609</name>
</gene>
<dbReference type="EMBL" id="JAHRIN010063877">
    <property type="protein sequence ID" value="MEQ2213879.1"/>
    <property type="molecule type" value="Genomic_DNA"/>
</dbReference>
<dbReference type="Proteomes" id="UP001434883">
    <property type="component" value="Unassembled WGS sequence"/>
</dbReference>
<comment type="caution">
    <text evidence="1">The sequence shown here is derived from an EMBL/GenBank/DDBJ whole genome shotgun (WGS) entry which is preliminary data.</text>
</comment>